<evidence type="ECO:0000313" key="3">
    <source>
        <dbReference type="Proteomes" id="UP000239560"/>
    </source>
</evidence>
<feature type="region of interest" description="Disordered" evidence="1">
    <location>
        <begin position="41"/>
        <end position="65"/>
    </location>
</feature>
<evidence type="ECO:0000256" key="1">
    <source>
        <dbReference type="SAM" id="MobiDB-lite"/>
    </source>
</evidence>
<feature type="region of interest" description="Disordered" evidence="1">
    <location>
        <begin position="1"/>
        <end position="27"/>
    </location>
</feature>
<feature type="compositionally biased region" description="Low complexity" evidence="1">
    <location>
        <begin position="52"/>
        <end position="65"/>
    </location>
</feature>
<gene>
    <name evidence="2" type="ORF">AAT19DRAFT_11782</name>
</gene>
<protein>
    <submittedName>
        <fullName evidence="2">Uncharacterized protein</fullName>
    </submittedName>
</protein>
<dbReference type="Proteomes" id="UP000239560">
    <property type="component" value="Unassembled WGS sequence"/>
</dbReference>
<sequence>MQNRGRTRGPARVAQAPRPILPSPGSAFPFTLVARFRRLHSSRPSISPPSPSSSKSSSTSSSSVSSSVKCWSSTAAAAKSIDQIDLCFTPLGRARWPCPVSRVASVEKEGRLFASFELVRSRSFFRRCVPRSCLSGTGGGMSAMSPLGMRWREDVEARVGGVVESRRNRDDRMATIELGIVKRRMREEDAVLEELAVETATGS</sequence>
<dbReference type="EMBL" id="LCTV02000018">
    <property type="protein sequence ID" value="PRQ69761.1"/>
    <property type="molecule type" value="Genomic_DNA"/>
</dbReference>
<dbReference type="AlphaFoldDB" id="A0A2S9ZVI4"/>
<organism evidence="2 3">
    <name type="scientific">Rhodotorula toruloides</name>
    <name type="common">Yeast</name>
    <name type="synonym">Rhodosporidium toruloides</name>
    <dbReference type="NCBI Taxonomy" id="5286"/>
    <lineage>
        <taxon>Eukaryota</taxon>
        <taxon>Fungi</taxon>
        <taxon>Dikarya</taxon>
        <taxon>Basidiomycota</taxon>
        <taxon>Pucciniomycotina</taxon>
        <taxon>Microbotryomycetes</taxon>
        <taxon>Sporidiobolales</taxon>
        <taxon>Sporidiobolaceae</taxon>
        <taxon>Rhodotorula</taxon>
    </lineage>
</organism>
<accession>A0A2S9ZVI4</accession>
<reference evidence="2 3" key="1">
    <citation type="journal article" date="2018" name="Elife">
        <title>Functional genomics of lipid metabolism in the oleaginous yeast Rhodosporidium toruloides.</title>
        <authorList>
            <person name="Coradetti S.T."/>
            <person name="Pinel D."/>
            <person name="Geiselman G."/>
            <person name="Ito M."/>
            <person name="Mondo S."/>
            <person name="Reilly M.C."/>
            <person name="Cheng Y.F."/>
            <person name="Bauer S."/>
            <person name="Grigoriev I."/>
            <person name="Gladden J.M."/>
            <person name="Simmons B.A."/>
            <person name="Brem R."/>
            <person name="Arkin A.P."/>
            <person name="Skerker J.M."/>
        </authorList>
    </citation>
    <scope>NUCLEOTIDE SEQUENCE [LARGE SCALE GENOMIC DNA]</scope>
    <source>
        <strain evidence="2 3">NBRC 0880</strain>
    </source>
</reference>
<comment type="caution">
    <text evidence="2">The sequence shown here is derived from an EMBL/GenBank/DDBJ whole genome shotgun (WGS) entry which is preliminary data.</text>
</comment>
<proteinExistence type="predicted"/>
<name>A0A2S9ZVI4_RHOTO</name>
<evidence type="ECO:0000313" key="2">
    <source>
        <dbReference type="EMBL" id="PRQ69761.1"/>
    </source>
</evidence>